<evidence type="ECO:0000313" key="2">
    <source>
        <dbReference type="Proteomes" id="UP000515121"/>
    </source>
</evidence>
<dbReference type="KEGG" id="dzi:111293238"/>
<dbReference type="AlphaFoldDB" id="A0A6P5YN95"/>
<keyword evidence="2" id="KW-1185">Reference proteome</keyword>
<proteinExistence type="predicted"/>
<feature type="transmembrane region" description="Helical" evidence="1">
    <location>
        <begin position="493"/>
        <end position="514"/>
    </location>
</feature>
<dbReference type="PANTHER" id="PTHR31414:SF19">
    <property type="entry name" value="TRANSMEMBRANE PROTEIN"/>
    <property type="match status" value="1"/>
</dbReference>
<dbReference type="InterPro" id="IPR040283">
    <property type="entry name" value="DDB_G0292058-like"/>
</dbReference>
<dbReference type="RefSeq" id="XP_022741782.1">
    <property type="nucleotide sequence ID" value="XM_022886047.1"/>
</dbReference>
<evidence type="ECO:0000256" key="1">
    <source>
        <dbReference type="SAM" id="Phobius"/>
    </source>
</evidence>
<evidence type="ECO:0000313" key="3">
    <source>
        <dbReference type="RefSeq" id="XP_022741782.1"/>
    </source>
</evidence>
<reference evidence="3" key="1">
    <citation type="submission" date="2025-08" db="UniProtKB">
        <authorList>
            <consortium name="RefSeq"/>
        </authorList>
    </citation>
    <scope>IDENTIFICATION</scope>
    <source>
        <tissue evidence="3">Fruit stalk</tissue>
    </source>
</reference>
<gene>
    <name evidence="3" type="primary">LOC111293238</name>
</gene>
<keyword evidence="1" id="KW-0812">Transmembrane</keyword>
<feature type="transmembrane region" description="Helical" evidence="1">
    <location>
        <begin position="248"/>
        <end position="271"/>
    </location>
</feature>
<dbReference type="Proteomes" id="UP000515121">
    <property type="component" value="Unplaced"/>
</dbReference>
<dbReference type="GeneID" id="111293238"/>
<name>A0A6P5YN95_DURZI</name>
<protein>
    <submittedName>
        <fullName evidence="3">Uncharacterized protein LOC111293238</fullName>
    </submittedName>
</protein>
<keyword evidence="1" id="KW-0472">Membrane</keyword>
<accession>A0A6P5YN95</accession>
<feature type="transmembrane region" description="Helical" evidence="1">
    <location>
        <begin position="74"/>
        <end position="96"/>
    </location>
</feature>
<keyword evidence="1" id="KW-1133">Transmembrane helix</keyword>
<organism evidence="2 3">
    <name type="scientific">Durio zibethinus</name>
    <name type="common">Durian</name>
    <dbReference type="NCBI Taxonomy" id="66656"/>
    <lineage>
        <taxon>Eukaryota</taxon>
        <taxon>Viridiplantae</taxon>
        <taxon>Streptophyta</taxon>
        <taxon>Embryophyta</taxon>
        <taxon>Tracheophyta</taxon>
        <taxon>Spermatophyta</taxon>
        <taxon>Magnoliopsida</taxon>
        <taxon>eudicotyledons</taxon>
        <taxon>Gunneridae</taxon>
        <taxon>Pentapetalae</taxon>
        <taxon>rosids</taxon>
        <taxon>malvids</taxon>
        <taxon>Malvales</taxon>
        <taxon>Malvaceae</taxon>
        <taxon>Helicteroideae</taxon>
        <taxon>Durio</taxon>
    </lineage>
</organism>
<sequence length="538" mass="61330">MVFMSKPNGVVASFIFLLVFSSLLTPKMVVFGSRAHDHERTLKRPDPLRRLKDYHGFYNVTNKHYWASAAFTGVHGFAMAGVWTLFGVCLGIFLIFKNISSNESSSSSSSFTDHLDRYCLFLFTLFLLLTLLAIMEKPPFTLNFFKLTKANSGQRVAASFVIAANQSSLQRTKKLKNTIVNAGEDVSRSIRKLITAMTRMQYLLLPYDRKTSQQLNVTTHRLGKESRTIRNFVRRHEQSINVAIQASYFAHLVIAIVNLLLLIAALVLLLLHWHPGLIFIILFCWILTALCWFLTGFDFFCHTLIEDTCSAIENYVQDPQNNILSSILPCMKSKNSDKILTGIGSTIHDFIDEVVLNRLLNLKITEVYSRIGLNEQNDDLFGFGMICDPFSGAPDYSYVPEDCPEHAIPIGDIPDMLSRFTCYKENSTQKCLSDGKFLPEDTYNKASAYSYSVQDMLNVFPDLQNLAECTMVKDAFSEIFLHQCRPFRKSLRWLWASMLSLSVFMVFLELTWILKAYQEKGRSFSRCSLFANPRQTAE</sequence>
<dbReference type="OrthoDB" id="1056237at2759"/>
<feature type="transmembrane region" description="Helical" evidence="1">
    <location>
        <begin position="278"/>
        <end position="300"/>
    </location>
</feature>
<dbReference type="GO" id="GO:0016020">
    <property type="term" value="C:membrane"/>
    <property type="evidence" value="ECO:0007669"/>
    <property type="project" value="TreeGrafter"/>
</dbReference>
<dbReference type="PANTHER" id="PTHR31414">
    <property type="entry name" value="TRANSMEMBRANE PROTEIN DDB_G0292058"/>
    <property type="match status" value="1"/>
</dbReference>
<feature type="transmembrane region" description="Helical" evidence="1">
    <location>
        <begin position="117"/>
        <end position="135"/>
    </location>
</feature>